<dbReference type="GO" id="GO:0016787">
    <property type="term" value="F:hydrolase activity"/>
    <property type="evidence" value="ECO:0007669"/>
    <property type="project" value="UniProtKB-KW"/>
</dbReference>
<dbReference type="EMBL" id="CP001997">
    <property type="protein sequence ID" value="ADE56521.1"/>
    <property type="molecule type" value="Genomic_DNA"/>
</dbReference>
<dbReference type="Proteomes" id="UP000002366">
    <property type="component" value="Chromosome"/>
</dbReference>
<dbReference type="AlphaFoldDB" id="D5ED89"/>
<dbReference type="Gene3D" id="3.40.50.1000">
    <property type="entry name" value="HAD superfamily/HAD-like"/>
    <property type="match status" value="1"/>
</dbReference>
<keyword evidence="1" id="KW-0378">Hydrolase</keyword>
<name>D5ED89_AMICL</name>
<dbReference type="InterPro" id="IPR036412">
    <property type="entry name" value="HAD-like_sf"/>
</dbReference>
<organism evidence="1 2">
    <name type="scientific">Aminobacterium colombiense (strain DSM 12261 / ALA-1)</name>
    <dbReference type="NCBI Taxonomy" id="572547"/>
    <lineage>
        <taxon>Bacteria</taxon>
        <taxon>Thermotogati</taxon>
        <taxon>Synergistota</taxon>
        <taxon>Synergistia</taxon>
        <taxon>Synergistales</taxon>
        <taxon>Aminobacteriaceae</taxon>
        <taxon>Aminobacterium</taxon>
    </lineage>
</organism>
<dbReference type="KEGG" id="aco:Amico_0378"/>
<sequence length="282" mass="32221">MPFTLEEKADLLIFDVDGVLIDTSLSFPMVVKDSIQWIWQNILNYTMDGTGFTLDHFYAAKQHEAFNDDYDIAWAFLCAILSQETKNFKDAVPPVNQWERLLIRCDGNNVTEWVIKEFGERISRSMVRRICEEFYFGSEDVMSITGRSPLFIKSSKGYWKREKPQISCHWKKLPLPSGIYTGRSKDEMNLALSLLGWEDFPNERIVTPESGITKPSPKGIEFLCSLFNASYPLYFGDAESDRKSLESFGKGVFIAIGPTLLGQEFTFSTTAEALSFLFGQKR</sequence>
<evidence type="ECO:0000313" key="2">
    <source>
        <dbReference type="Proteomes" id="UP000002366"/>
    </source>
</evidence>
<dbReference type="InterPro" id="IPR023214">
    <property type="entry name" value="HAD_sf"/>
</dbReference>
<dbReference type="HOGENOM" id="CLU_1037089_0_0_0"/>
<dbReference type="eggNOG" id="COG0546">
    <property type="taxonomic scope" value="Bacteria"/>
</dbReference>
<keyword evidence="2" id="KW-1185">Reference proteome</keyword>
<reference evidence="1 2" key="1">
    <citation type="journal article" date="2010" name="Stand. Genomic Sci.">
        <title>Complete genome sequence of Aminobacterium colombiense type strain (ALA-1).</title>
        <authorList>
            <person name="Chertkov O."/>
            <person name="Sikorski J."/>
            <person name="Brambilla E."/>
            <person name="Lapidus A."/>
            <person name="Copeland A."/>
            <person name="Glavina Del Rio T."/>
            <person name="Nolan M."/>
            <person name="Lucas S."/>
            <person name="Tice H."/>
            <person name="Cheng J.F."/>
            <person name="Han C."/>
            <person name="Detter J.C."/>
            <person name="Bruce D."/>
            <person name="Tapia R."/>
            <person name="Goodwin L."/>
            <person name="Pitluck S."/>
            <person name="Liolios K."/>
            <person name="Ivanova N."/>
            <person name="Mavromatis K."/>
            <person name="Ovchinnikova G."/>
            <person name="Pati A."/>
            <person name="Chen A."/>
            <person name="Palaniappan K."/>
            <person name="Land M."/>
            <person name="Hauser L."/>
            <person name="Chang Y.J."/>
            <person name="Jeffries C.D."/>
            <person name="Spring S."/>
            <person name="Rohde M."/>
            <person name="Goker M."/>
            <person name="Bristow J."/>
            <person name="Eisen J.A."/>
            <person name="Markowitz V."/>
            <person name="Hugenholtz P."/>
            <person name="Kyrpides N.C."/>
            <person name="Klenk H.P."/>
        </authorList>
    </citation>
    <scope>NUCLEOTIDE SEQUENCE [LARGE SCALE GENOMIC DNA]</scope>
    <source>
        <strain evidence="2">DSM 12261 / ALA-1</strain>
    </source>
</reference>
<gene>
    <name evidence="1" type="ordered locus">Amico_0378</name>
</gene>
<dbReference type="SUPFAM" id="SSF56784">
    <property type="entry name" value="HAD-like"/>
    <property type="match status" value="1"/>
</dbReference>
<evidence type="ECO:0000313" key="1">
    <source>
        <dbReference type="EMBL" id="ADE56521.1"/>
    </source>
</evidence>
<accession>D5ED89</accession>
<dbReference type="STRING" id="572547.Amico_0378"/>
<dbReference type="CDD" id="cd01427">
    <property type="entry name" value="HAD_like"/>
    <property type="match status" value="1"/>
</dbReference>
<proteinExistence type="predicted"/>
<protein>
    <submittedName>
        <fullName evidence="1">Haloacid dehalogenase domain protein hydrolase</fullName>
    </submittedName>
</protein>